<comment type="caution">
    <text evidence="3">The sequence shown here is derived from an EMBL/GenBank/DDBJ whole genome shotgun (WGS) entry which is preliminary data.</text>
</comment>
<dbReference type="SUPFAM" id="SSF48425">
    <property type="entry name" value="Sec7 domain"/>
    <property type="match status" value="1"/>
</dbReference>
<evidence type="ECO:0000256" key="1">
    <source>
        <dbReference type="SAM" id="MobiDB-lite"/>
    </source>
</evidence>
<organism evidence="3 4">
    <name type="scientific">Puccinia coronata f. sp. avenae</name>
    <dbReference type="NCBI Taxonomy" id="200324"/>
    <lineage>
        <taxon>Eukaryota</taxon>
        <taxon>Fungi</taxon>
        <taxon>Dikarya</taxon>
        <taxon>Basidiomycota</taxon>
        <taxon>Pucciniomycotina</taxon>
        <taxon>Pucciniomycetes</taxon>
        <taxon>Pucciniales</taxon>
        <taxon>Pucciniaceae</taxon>
        <taxon>Puccinia</taxon>
    </lineage>
</organism>
<feature type="domain" description="SEC7" evidence="2">
    <location>
        <begin position="62"/>
        <end position="137"/>
    </location>
</feature>
<reference evidence="3 4" key="1">
    <citation type="submission" date="2017-11" db="EMBL/GenBank/DDBJ databases">
        <title>De novo assembly and phasing of dikaryotic genomes from two isolates of Puccinia coronata f. sp. avenae, the causal agent of oat crown rust.</title>
        <authorList>
            <person name="Miller M.E."/>
            <person name="Zhang Y."/>
            <person name="Omidvar V."/>
            <person name="Sperschneider J."/>
            <person name="Schwessinger B."/>
            <person name="Raley C."/>
            <person name="Palmer J.M."/>
            <person name="Garnica D."/>
            <person name="Upadhyaya N."/>
            <person name="Rathjen J."/>
            <person name="Taylor J.M."/>
            <person name="Park R.F."/>
            <person name="Dodds P.N."/>
            <person name="Hirsch C.D."/>
            <person name="Kianian S.F."/>
            <person name="Figueroa M."/>
        </authorList>
    </citation>
    <scope>NUCLEOTIDE SEQUENCE [LARGE SCALE GENOMIC DNA]</scope>
    <source>
        <strain evidence="3">12NC29</strain>
    </source>
</reference>
<name>A0A2N5U5E4_9BASI</name>
<dbReference type="GO" id="GO:0032012">
    <property type="term" value="P:regulation of ARF protein signal transduction"/>
    <property type="evidence" value="ECO:0007669"/>
    <property type="project" value="InterPro"/>
</dbReference>
<feature type="non-terminal residue" evidence="3">
    <location>
        <position position="1"/>
    </location>
</feature>
<evidence type="ECO:0000313" key="4">
    <source>
        <dbReference type="Proteomes" id="UP000235388"/>
    </source>
</evidence>
<dbReference type="Pfam" id="PF01369">
    <property type="entry name" value="Sec7"/>
    <property type="match status" value="1"/>
</dbReference>
<dbReference type="STRING" id="200324.A0A2N5U5E4"/>
<sequence>PRLNGPLTQEQRTINILSALNFQQLANELYQSMAILTIGVPSTTEPPEWLADVSRPQGQPDRRFHRRQLGPYLTDPDRTRILNNYLDKFNLAYIRIEDSLRLVLLSVRLPANPLATKCFLIEFGVVWTSSNPQVGLSAALVTRFIGFPNEIKTKAAFVKMIVQAEKALTAEGKPARANANDANKIEIFAEEEGGSQSSKLPSHILYQTPSDLITVKLPQPNSHFGIKLFGSGLSFEPLFLSFSHDLTHQQAPGPATEEQVCERIVYMQINDCEPQVNIPRPPTSHSTPPVVDPL</sequence>
<feature type="region of interest" description="Disordered" evidence="1">
    <location>
        <begin position="275"/>
        <end position="294"/>
    </location>
</feature>
<dbReference type="InterPro" id="IPR035999">
    <property type="entry name" value="Sec7_dom_sf"/>
</dbReference>
<dbReference type="AlphaFoldDB" id="A0A2N5U5E4"/>
<dbReference type="InterPro" id="IPR000904">
    <property type="entry name" value="Sec7_dom"/>
</dbReference>
<evidence type="ECO:0000313" key="3">
    <source>
        <dbReference type="EMBL" id="PLW32994.1"/>
    </source>
</evidence>
<keyword evidence="4" id="KW-1185">Reference proteome</keyword>
<gene>
    <name evidence="3" type="ORF">PCANC_21949</name>
</gene>
<protein>
    <recommendedName>
        <fullName evidence="2">SEC7 domain-containing protein</fullName>
    </recommendedName>
</protein>
<dbReference type="GO" id="GO:0005085">
    <property type="term" value="F:guanyl-nucleotide exchange factor activity"/>
    <property type="evidence" value="ECO:0007669"/>
    <property type="project" value="InterPro"/>
</dbReference>
<dbReference type="EMBL" id="PGCJ01000310">
    <property type="protein sequence ID" value="PLW32994.1"/>
    <property type="molecule type" value="Genomic_DNA"/>
</dbReference>
<dbReference type="Proteomes" id="UP000235388">
    <property type="component" value="Unassembled WGS sequence"/>
</dbReference>
<proteinExistence type="predicted"/>
<evidence type="ECO:0000259" key="2">
    <source>
        <dbReference type="Pfam" id="PF01369"/>
    </source>
</evidence>
<accession>A0A2N5U5E4</accession>